<keyword evidence="3" id="KW-0963">Cytoplasm</keyword>
<comment type="subcellular location">
    <subcellularLocation>
        <location evidence="1">Cytoplasm</location>
    </subcellularLocation>
</comment>
<evidence type="ECO:0000259" key="7">
    <source>
        <dbReference type="Pfam" id="PF19032"/>
    </source>
</evidence>
<dbReference type="Pfam" id="PF19031">
    <property type="entry name" value="Intu_longin_1"/>
    <property type="match status" value="1"/>
</dbReference>
<evidence type="ECO:0000256" key="2">
    <source>
        <dbReference type="ARBA" id="ARBA00022473"/>
    </source>
</evidence>
<evidence type="ECO:0000259" key="6">
    <source>
        <dbReference type="Pfam" id="PF19031"/>
    </source>
</evidence>
<feature type="domain" description="CCZ1/INTU/HSP4 first Longin" evidence="6">
    <location>
        <begin position="100"/>
        <end position="210"/>
    </location>
</feature>
<proteinExistence type="predicted"/>
<dbReference type="GO" id="GO:0016192">
    <property type="term" value="P:vesicle-mediated transport"/>
    <property type="evidence" value="ECO:0007669"/>
    <property type="project" value="InterPro"/>
</dbReference>
<dbReference type="Proteomes" id="UP000519239">
    <property type="component" value="Unassembled WGS sequence"/>
</dbReference>
<name>A0A7L4K142_9AVES</name>
<feature type="domain" description="CCZ1/INTU second Longin" evidence="7">
    <location>
        <begin position="308"/>
        <end position="426"/>
    </location>
</feature>
<dbReference type="InterPro" id="IPR043989">
    <property type="entry name" value="CCZ1/INTU/HSP4_longin_3"/>
</dbReference>
<dbReference type="PANTHER" id="PTHR21082">
    <property type="entry name" value="PROTEIN INTURNED"/>
    <property type="match status" value="1"/>
</dbReference>
<feature type="chain" id="PRO_5029627395" evidence="5">
    <location>
        <begin position="25"/>
        <end position="724"/>
    </location>
</feature>
<feature type="signal peptide" evidence="5">
    <location>
        <begin position="1"/>
        <end position="24"/>
    </location>
</feature>
<dbReference type="EMBL" id="VWPQ01004908">
    <property type="protein sequence ID" value="NXY46560.1"/>
    <property type="molecule type" value="Genomic_DNA"/>
</dbReference>
<protein>
    <submittedName>
        <fullName evidence="9">INTU protein</fullName>
    </submittedName>
</protein>
<dbReference type="GO" id="GO:0060271">
    <property type="term" value="P:cilium assembly"/>
    <property type="evidence" value="ECO:0007669"/>
    <property type="project" value="InterPro"/>
</dbReference>
<accession>A0A7L4K142</accession>
<sequence>LTLHCGVIPSNVSMLLSVLSAGDALVAVNDVDVNSENIERVLSCIPGPMQVKLTFETSIFEPEETSQQRYKKAQSSMNNLVRLLWGEDNTDLQQAVQDVPHIVMFLTTKLDSETSKDEQEILYQYPISEASQKLKCVRGIFLTLSDILESVTGTQIISSSLFLCAKLVQIVYWKESDKLLVIGLPEENVPLPQLRNKIQDVVRTLKFMYGSLDSAFCQVENVSRLDHFFNLFFQRAIQPARLKSNASPSAQHYDACSALFLDSLPGLRWLTLPQEIKMEIDTALSDLEAADFAELSEDYYDMRRLYVIMGSCLFYKGYLIGNHLPKEDLIDIGLYCRHYCLLPLAAEQKIGQLVIWREVFPHHHIQPCEVSSFTGYEEPEARYFLLIVGLRHFMLCVLLEAGGCASKAIGNPGPDCIYVDQVKATILQLEGIDASIEERLDSPSIPSLSCADCFLPATRDKLESLTTSPILSKLQNTSKSVTTPASKRTLFGDSSLTTHKPSPTRNSGGPDHGDEGAAEGESSNPQPVADQFIYLFVFQATRKKHTLPNPFHLGNLKKNLSEKDTELLNAIKLTSGPENTLFHYLSLETMQGIFITPTHKEVEQLGGSLHPQLIENFYRCCLSIHSVFQQSMRKEKKKKAGRGISEFSKEAEEDLGVVREYGVLFECSPDNWTDPKKPPPTMSYWVVGRLILHPTPQECYVCFHDSVTEAVVELAFKLSFGLVT</sequence>
<feature type="non-terminal residue" evidence="9">
    <location>
        <position position="1"/>
    </location>
</feature>
<dbReference type="GO" id="GO:0001736">
    <property type="term" value="P:establishment of planar polarity"/>
    <property type="evidence" value="ECO:0007669"/>
    <property type="project" value="InterPro"/>
</dbReference>
<organism evidence="9 10">
    <name type="scientific">Ceuthmochares aereus</name>
    <dbReference type="NCBI Taxonomy" id="1961834"/>
    <lineage>
        <taxon>Eukaryota</taxon>
        <taxon>Metazoa</taxon>
        <taxon>Chordata</taxon>
        <taxon>Craniata</taxon>
        <taxon>Vertebrata</taxon>
        <taxon>Euteleostomi</taxon>
        <taxon>Archelosauria</taxon>
        <taxon>Archosauria</taxon>
        <taxon>Dinosauria</taxon>
        <taxon>Saurischia</taxon>
        <taxon>Theropoda</taxon>
        <taxon>Coelurosauria</taxon>
        <taxon>Aves</taxon>
        <taxon>Neognathae</taxon>
        <taxon>Neoaves</taxon>
        <taxon>Otidimorphae</taxon>
        <taxon>Cuculiformes</taxon>
        <taxon>Cuculidae</taxon>
        <taxon>Ceuthmochares</taxon>
    </lineage>
</organism>
<keyword evidence="5" id="KW-0732">Signal</keyword>
<feature type="region of interest" description="Disordered" evidence="4">
    <location>
        <begin position="476"/>
        <end position="525"/>
    </location>
</feature>
<evidence type="ECO:0000256" key="1">
    <source>
        <dbReference type="ARBA" id="ARBA00004496"/>
    </source>
</evidence>
<feature type="non-terminal residue" evidence="9">
    <location>
        <position position="724"/>
    </location>
</feature>
<dbReference type="InterPro" id="IPR043988">
    <property type="entry name" value="CCZ1/INTU_longin_2"/>
</dbReference>
<reference evidence="9 10" key="1">
    <citation type="submission" date="2019-09" db="EMBL/GenBank/DDBJ databases">
        <title>Bird 10,000 Genomes (B10K) Project - Family phase.</title>
        <authorList>
            <person name="Zhang G."/>
        </authorList>
    </citation>
    <scope>NUCLEOTIDE SEQUENCE [LARGE SCALE GENOMIC DNA]</scope>
    <source>
        <strain evidence="9">B10K-CU-031-02</strain>
        <tissue evidence="9">Muscle</tissue>
    </source>
</reference>
<dbReference type="Pfam" id="PF19033">
    <property type="entry name" value="Intu_longin_3"/>
    <property type="match status" value="1"/>
</dbReference>
<evidence type="ECO:0000259" key="8">
    <source>
        <dbReference type="Pfam" id="PF19033"/>
    </source>
</evidence>
<dbReference type="InterPro" id="IPR043987">
    <property type="entry name" value="CCZ1/INTU/HSP4_longin_1"/>
</dbReference>
<evidence type="ECO:0000313" key="9">
    <source>
        <dbReference type="EMBL" id="NXY46560.1"/>
    </source>
</evidence>
<keyword evidence="10" id="KW-1185">Reference proteome</keyword>
<comment type="caution">
    <text evidence="9">The sequence shown here is derived from an EMBL/GenBank/DDBJ whole genome shotgun (WGS) entry which is preliminary data.</text>
</comment>
<dbReference type="PANTHER" id="PTHR21082:SF4">
    <property type="entry name" value="PROTEIN INTURNED"/>
    <property type="match status" value="1"/>
</dbReference>
<evidence type="ECO:0000256" key="4">
    <source>
        <dbReference type="SAM" id="MobiDB-lite"/>
    </source>
</evidence>
<feature type="domain" description="CCZ1/INTU/HPS4 third Longin" evidence="8">
    <location>
        <begin position="578"/>
        <end position="718"/>
    </location>
</feature>
<dbReference type="AlphaFoldDB" id="A0A7L4K142"/>
<dbReference type="GO" id="GO:0007399">
    <property type="term" value="P:nervous system development"/>
    <property type="evidence" value="ECO:0007669"/>
    <property type="project" value="TreeGrafter"/>
</dbReference>
<gene>
    <name evidence="9" type="primary">Intu</name>
    <name evidence="9" type="ORF">CEUAER_R04702</name>
</gene>
<evidence type="ECO:0000313" key="10">
    <source>
        <dbReference type="Proteomes" id="UP000519239"/>
    </source>
</evidence>
<evidence type="ECO:0000256" key="3">
    <source>
        <dbReference type="ARBA" id="ARBA00022490"/>
    </source>
</evidence>
<feature type="compositionally biased region" description="Polar residues" evidence="4">
    <location>
        <begin position="476"/>
        <end position="507"/>
    </location>
</feature>
<dbReference type="GO" id="GO:0005737">
    <property type="term" value="C:cytoplasm"/>
    <property type="evidence" value="ECO:0007669"/>
    <property type="project" value="UniProtKB-SubCell"/>
</dbReference>
<dbReference type="OrthoDB" id="10038586at2759"/>
<dbReference type="Pfam" id="PF19032">
    <property type="entry name" value="Intu_longin_2"/>
    <property type="match status" value="1"/>
</dbReference>
<dbReference type="InterPro" id="IPR039151">
    <property type="entry name" value="INTU"/>
</dbReference>
<dbReference type="GO" id="GO:0005929">
    <property type="term" value="C:cilium"/>
    <property type="evidence" value="ECO:0007669"/>
    <property type="project" value="TreeGrafter"/>
</dbReference>
<keyword evidence="2" id="KW-0217">Developmental protein</keyword>
<evidence type="ECO:0000256" key="5">
    <source>
        <dbReference type="SAM" id="SignalP"/>
    </source>
</evidence>